<feature type="region of interest" description="Disordered" evidence="2">
    <location>
        <begin position="163"/>
        <end position="338"/>
    </location>
</feature>
<keyword evidence="4" id="KW-1185">Reference proteome</keyword>
<dbReference type="PANTHER" id="PTHR13354">
    <property type="entry name" value="ROUND SPERMATID BASIC PROTEIN 1"/>
    <property type="match status" value="1"/>
</dbReference>
<organism evidence="3 4">
    <name type="scientific">Plakobranchus ocellatus</name>
    <dbReference type="NCBI Taxonomy" id="259542"/>
    <lineage>
        <taxon>Eukaryota</taxon>
        <taxon>Metazoa</taxon>
        <taxon>Spiralia</taxon>
        <taxon>Lophotrochozoa</taxon>
        <taxon>Mollusca</taxon>
        <taxon>Gastropoda</taxon>
        <taxon>Heterobranchia</taxon>
        <taxon>Euthyneura</taxon>
        <taxon>Panpulmonata</taxon>
        <taxon>Sacoglossa</taxon>
        <taxon>Placobranchoidea</taxon>
        <taxon>Plakobranchidae</taxon>
        <taxon>Plakobranchus</taxon>
    </lineage>
</organism>
<feature type="region of interest" description="Disordered" evidence="2">
    <location>
        <begin position="1"/>
        <end position="54"/>
    </location>
</feature>
<feature type="compositionally biased region" description="Basic and acidic residues" evidence="2">
    <location>
        <begin position="1225"/>
        <end position="1267"/>
    </location>
</feature>
<evidence type="ECO:0000256" key="1">
    <source>
        <dbReference type="ARBA" id="ARBA00010560"/>
    </source>
</evidence>
<feature type="compositionally biased region" description="Polar residues" evidence="2">
    <location>
        <begin position="1546"/>
        <end position="1578"/>
    </location>
</feature>
<sequence length="1702" mass="187995">MSEMNEILLTEHQNEQKNFVEPESQHLESNLSTEGRSDVKIDPVQGTKLSSPQIDLVTTVQNPRSSPSFPLELLKEQTVTLNEKISLQIPETTNVDIDQEQASGNICTQPSCISSKNDSFLTHEANGQQKSHTNVTKEPKPLKLLIPVPKPLISADLNNDKASTYSCDSPSNSILDTSPTSGSDKKRKRIQHDYRRLSSSGYVDDYEKGKDNRFTSPTDADILPISPGRNKNSSPPTKTQSVDQQTSSRSLISSQNNDTQSGHLKNIKVASDDKEIDRHHHSSKKNSCRGEKEINTTFFNSMSSSSSKHHNHHHHHHHDSSHKKHHKKYDGHNSFSHSERELLQISPLKFVIRDPLKAAAGKEAGQTSSNSHSESKLSSKNLSGADGDLSQATQDEVHKTAAIKSEHRGHDLERSSSWEEKCRSQSQLDGTELNDKVMKERIGSGEEEELTPLKMKTLTPSAHLSSMSSGADPVAVKHSGYVEENNTNFLQSNGHGLEDVAMSNTNTISQEKGAAVSSLAEKDKSHDSGIMRHSEQKSGGGDTGETPDSLSVKNELEQPAKPLQNNVEDSTCDGSNAKTAQVTDTSTAEVYFKKPSSSSSKDVTSQSSSGSSFVSTSTSSKHKLSTTALSSSASSSSSSNSSHSKATHHSSNSSHHKDKSRHELSKSSHSSGKSTSSSSNHHHSSSKSHRDHKSSSSSRSSKSRENRGVQVNMDANLLQSGKEDNGSNMIFKWQHPMSHIESLARLGLDTQHPHFPVLPKFGRYVHVEKYSNGGAYVVHSYHSELKQLCKTDMDEFVDHYFDLVFGEPVEGESRCVMGIVHGAASPMPDFLDYLVETEPNLSVKTGNKGKADVIETTTIAKFREQIDQTFKGGIFRGGGLDQISLVGTVNEEAGNYFPDMLDKLESDPFIKAVTPWGRFSKERMKSRKESDDGPILWTRPGEQMIPPAEMPKSPNKRKRGANELKNLAYLPRSSEPREFLFEDRTRCHADHVDHGPDRRTTAAVGMLKAVHKKNGENDDSNPPEGRIVKEVICFHPGDFVQLTDLLQLDLHEPPVSQCVTWVEDAKLNQLRREGVRYARITLRDNDIYFIPRNVIHQFRSTSAVTSIAWHVRLKSYYKHLFTEDGAQEANIAKTEDAELTESLKAEKGFKIEEEKIEVEVKKEPTSKTPTKEILTDDLKPVKSAEPNLCEADAKKKMIVSDLNKKLEKIKEKGFPGASKSVSLEKSSKHGEKDLSKHKQHSHDHSKSEKHGEADKKRKRDSDRDEKVKVHKTSSSLQALSKHSTEKDKKTESVRDGLHSKEKSHSASKSSHQHHKGSEKHKEERTPSSNLPGHHTKISSEPKKRKEDMTVKAQKLIADDKAKKPRLDEKVKKASSNFGDGHKSSIHKSKGEHEKQKNDPKTPSKVTSEGSSSKDKHKEKKNQKVSSGSSSKSHHSEEFTSYTSSKDKSMHAHMSKNKSHSSEKHKSSSSSSSSTKDKHRSDEGKGKVSGDKHDCPKPSSDNVSIGNLESKTKEHSEKISPPPPPPSSSSSHKDEQITVLGVEMGTAEQQASTIENSPSKVDSNSISLASKQMDLSDNSQLEKGEKLNPPSFDLTFDKAITECTAVSTVLGHQEKSQMDSTLDPPQQVVCEASVEEKNSETTVTHSKVSESEPDKAQSTVSLQTEAILSNVNAETIVKRKLSEVEDDVSSVTPTKVCKLEENE</sequence>
<feature type="compositionally biased region" description="Basic and acidic residues" evidence="2">
    <location>
        <begin position="395"/>
        <end position="423"/>
    </location>
</feature>
<feature type="compositionally biased region" description="Basic residues" evidence="2">
    <location>
        <begin position="680"/>
        <end position="692"/>
    </location>
</feature>
<feature type="compositionally biased region" description="Basic and acidic residues" evidence="2">
    <location>
        <begin position="1388"/>
        <end position="1401"/>
    </location>
</feature>
<feature type="compositionally biased region" description="Low complexity" evidence="2">
    <location>
        <begin position="667"/>
        <end position="679"/>
    </location>
</feature>
<feature type="region of interest" description="Disordered" evidence="2">
    <location>
        <begin position="1210"/>
        <end position="1587"/>
    </location>
</feature>
<feature type="compositionally biased region" description="Basic and acidic residues" evidence="2">
    <location>
        <begin position="1282"/>
        <end position="1304"/>
    </location>
</feature>
<comment type="similarity">
    <text evidence="1">Belongs to the round spermatid basic protein 1 family.</text>
</comment>
<feature type="compositionally biased region" description="Basic and acidic residues" evidence="2">
    <location>
        <begin position="1356"/>
        <end position="1371"/>
    </location>
</feature>
<feature type="compositionally biased region" description="Polar residues" evidence="2">
    <location>
        <begin position="229"/>
        <end position="263"/>
    </location>
</feature>
<feature type="compositionally biased region" description="Polar residues" evidence="2">
    <location>
        <begin position="1498"/>
        <end position="1508"/>
    </location>
</feature>
<feature type="compositionally biased region" description="Basic residues" evidence="2">
    <location>
        <begin position="307"/>
        <end position="329"/>
    </location>
</feature>
<accession>A0AAV4BVF2</accession>
<feature type="compositionally biased region" description="Polar residues" evidence="2">
    <location>
        <begin position="1272"/>
        <end position="1281"/>
    </location>
</feature>
<dbReference type="GO" id="GO:0005634">
    <property type="term" value="C:nucleus"/>
    <property type="evidence" value="ECO:0007669"/>
    <property type="project" value="InterPro"/>
</dbReference>
<dbReference type="EMBL" id="BLXT01005502">
    <property type="protein sequence ID" value="GFO23193.1"/>
    <property type="molecule type" value="Genomic_DNA"/>
</dbReference>
<feature type="compositionally biased region" description="Basic and acidic residues" evidence="2">
    <location>
        <begin position="520"/>
        <end position="536"/>
    </location>
</feature>
<feature type="compositionally biased region" description="Basic and acidic residues" evidence="2">
    <location>
        <begin position="1337"/>
        <end position="1349"/>
    </location>
</feature>
<name>A0AAV4BVF2_9GAST</name>
<feature type="region of interest" description="Disordered" evidence="2">
    <location>
        <begin position="510"/>
        <end position="712"/>
    </location>
</feature>
<comment type="caution">
    <text evidence="3">The sequence shown here is derived from an EMBL/GenBank/DDBJ whole genome shotgun (WGS) entry which is preliminary data.</text>
</comment>
<proteinExistence type="inferred from homology"/>
<dbReference type="Proteomes" id="UP000735302">
    <property type="component" value="Unassembled WGS sequence"/>
</dbReference>
<dbReference type="PANTHER" id="PTHR13354:SF11">
    <property type="entry name" value="LYSINE-SPECIFIC DEMETHYLASE 9"/>
    <property type="match status" value="1"/>
</dbReference>
<feature type="compositionally biased region" description="Basic and acidic residues" evidence="2">
    <location>
        <begin position="1474"/>
        <end position="1495"/>
    </location>
</feature>
<evidence type="ECO:0000256" key="2">
    <source>
        <dbReference type="SAM" id="MobiDB-lite"/>
    </source>
</evidence>
<feature type="compositionally biased region" description="Polar residues" evidence="2">
    <location>
        <begin position="563"/>
        <end position="588"/>
    </location>
</feature>
<feature type="compositionally biased region" description="Polar residues" evidence="2">
    <location>
        <begin position="163"/>
        <end position="182"/>
    </location>
</feature>
<feature type="region of interest" description="Disordered" evidence="2">
    <location>
        <begin position="923"/>
        <end position="958"/>
    </location>
</feature>
<gene>
    <name evidence="3" type="ORF">PoB_004969800</name>
</gene>
<feature type="region of interest" description="Disordered" evidence="2">
    <location>
        <begin position="1633"/>
        <end position="1660"/>
    </location>
</feature>
<feature type="compositionally biased region" description="Low complexity" evidence="2">
    <location>
        <begin position="596"/>
        <end position="653"/>
    </location>
</feature>
<feature type="region of interest" description="Disordered" evidence="2">
    <location>
        <begin position="361"/>
        <end position="436"/>
    </location>
</feature>
<evidence type="ECO:0000313" key="3">
    <source>
        <dbReference type="EMBL" id="GFO23193.1"/>
    </source>
</evidence>
<evidence type="ECO:0000313" key="4">
    <source>
        <dbReference type="Proteomes" id="UP000735302"/>
    </source>
</evidence>
<protein>
    <submittedName>
        <fullName evidence="3">Round spermatid basic protein 1-like protein</fullName>
    </submittedName>
</protein>
<feature type="compositionally biased region" description="Basic and acidic residues" evidence="2">
    <location>
        <begin position="12"/>
        <end position="26"/>
    </location>
</feature>
<dbReference type="InterPro" id="IPR026306">
    <property type="entry name" value="RSBN1/Dpy-2/CEP530"/>
</dbReference>
<feature type="compositionally biased region" description="Low complexity" evidence="2">
    <location>
        <begin position="368"/>
        <end position="383"/>
    </location>
</feature>
<reference evidence="3 4" key="1">
    <citation type="journal article" date="2021" name="Elife">
        <title>Chloroplast acquisition without the gene transfer in kleptoplastic sea slugs, Plakobranchus ocellatus.</title>
        <authorList>
            <person name="Maeda T."/>
            <person name="Takahashi S."/>
            <person name="Yoshida T."/>
            <person name="Shimamura S."/>
            <person name="Takaki Y."/>
            <person name="Nagai Y."/>
            <person name="Toyoda A."/>
            <person name="Suzuki Y."/>
            <person name="Arimoto A."/>
            <person name="Ishii H."/>
            <person name="Satoh N."/>
            <person name="Nishiyama T."/>
            <person name="Hasebe M."/>
            <person name="Maruyama T."/>
            <person name="Minagawa J."/>
            <person name="Obokata J."/>
            <person name="Shigenobu S."/>
        </authorList>
    </citation>
    <scope>NUCLEOTIDE SEQUENCE [LARGE SCALE GENOMIC DNA]</scope>
</reference>